<reference evidence="1" key="1">
    <citation type="submission" date="2021-01" db="EMBL/GenBank/DDBJ databases">
        <title>Modified the classification status of verrucomicrobia.</title>
        <authorList>
            <person name="Feng X."/>
        </authorList>
    </citation>
    <scope>NUCLEOTIDE SEQUENCE</scope>
    <source>
        <strain evidence="1">_KCTC 22039</strain>
    </source>
</reference>
<dbReference type="Proteomes" id="UP000624703">
    <property type="component" value="Unassembled WGS sequence"/>
</dbReference>
<accession>A0A8J7SI71</accession>
<dbReference type="RefSeq" id="WP_200310279.1">
    <property type="nucleotide sequence ID" value="NZ_JAENIM010000020.1"/>
</dbReference>
<dbReference type="AlphaFoldDB" id="A0A8J7SI71"/>
<organism evidence="1 2">
    <name type="scientific">Persicirhabdus sediminis</name>
    <dbReference type="NCBI Taxonomy" id="454144"/>
    <lineage>
        <taxon>Bacteria</taxon>
        <taxon>Pseudomonadati</taxon>
        <taxon>Verrucomicrobiota</taxon>
        <taxon>Verrucomicrobiia</taxon>
        <taxon>Verrucomicrobiales</taxon>
        <taxon>Verrucomicrobiaceae</taxon>
        <taxon>Persicirhabdus</taxon>
    </lineage>
</organism>
<protein>
    <submittedName>
        <fullName evidence="1">DUF1802 family protein</fullName>
    </submittedName>
</protein>
<proteinExistence type="predicted"/>
<keyword evidence="2" id="KW-1185">Reference proteome</keyword>
<dbReference type="InterPro" id="IPR014923">
    <property type="entry name" value="DUF1802"/>
</dbReference>
<sequence>MIAFKEWARVCRALEHGEQVLMFRKGGIHEGREGFSFKHEAFYLFPTHFHSKAEHLKVQDGVSQPEWKIGDEVEITSFAHLEWARTLTDWQQVCQLDDYHIYTEKCLRERFDWTFKELSGQSIHCALARVVRLDVPHRFRYEKSHGGCRSWVEIPERSNPADKWAGEQVIDPVMFGKINADVHLRLGI</sequence>
<name>A0A8J7SI71_9BACT</name>
<comment type="caution">
    <text evidence="1">The sequence shown here is derived from an EMBL/GenBank/DDBJ whole genome shotgun (WGS) entry which is preliminary data.</text>
</comment>
<evidence type="ECO:0000313" key="2">
    <source>
        <dbReference type="Proteomes" id="UP000624703"/>
    </source>
</evidence>
<evidence type="ECO:0000313" key="1">
    <source>
        <dbReference type="EMBL" id="MBK1790241.1"/>
    </source>
</evidence>
<dbReference type="EMBL" id="JAENIM010000020">
    <property type="protein sequence ID" value="MBK1790241.1"/>
    <property type="molecule type" value="Genomic_DNA"/>
</dbReference>
<gene>
    <name evidence="1" type="ORF">JIN82_03615</name>
</gene>
<dbReference type="Pfam" id="PF08819">
    <property type="entry name" value="DUF1802"/>
    <property type="match status" value="1"/>
</dbReference>